<dbReference type="FunFam" id="3.40.50.300:FF:000155">
    <property type="entry name" value="AAA ATPase forming ring-shaped complexes"/>
    <property type="match status" value="1"/>
</dbReference>
<organism evidence="10 11">
    <name type="scientific">Streptomyces bungoensis</name>
    <dbReference type="NCBI Taxonomy" id="285568"/>
    <lineage>
        <taxon>Bacteria</taxon>
        <taxon>Bacillati</taxon>
        <taxon>Actinomycetota</taxon>
        <taxon>Actinomycetes</taxon>
        <taxon>Kitasatosporales</taxon>
        <taxon>Streptomycetaceae</taxon>
        <taxon>Streptomyces</taxon>
    </lineage>
</organism>
<protein>
    <recommendedName>
        <fullName evidence="6">AAA ATPase forming ring-shaped complexes</fullName>
        <shortName evidence="6">ARC</shortName>
    </recommendedName>
</protein>
<evidence type="ECO:0000256" key="6">
    <source>
        <dbReference type="HAMAP-Rule" id="MF_02112"/>
    </source>
</evidence>
<name>A0A101T337_9ACTN</name>
<comment type="caution">
    <text evidence="10">The sequence shown here is derived from an EMBL/GenBank/DDBJ whole genome shotgun (WGS) entry which is preliminary data.</text>
</comment>
<keyword evidence="11" id="KW-1185">Reference proteome</keyword>
<dbReference type="EMBL" id="LMWX01000021">
    <property type="protein sequence ID" value="KUN84918.1"/>
    <property type="molecule type" value="Genomic_DNA"/>
</dbReference>
<keyword evidence="4 6" id="KW-0175">Coiled coil</keyword>
<gene>
    <name evidence="6" type="primary">arc</name>
    <name evidence="10" type="ORF">AQJ66_15385</name>
</gene>
<sequence>MAAHDDDMNRGIRPGRGSDDPAGQIAYLEQEIAVLRRKLADSPRHTRILEERIVELQTNLAGVSAQNERLANTLREARDQIVALKEEVDRLAQPPAGFGVFLQANEDGTADIFTGGRKLRVNVSPSVDLDDLRRGQEVMLNEALNVVEAMEYERVGDIVTLKEILEDGERALVLGHTDEERVVRLAEPLLDVTIRPGDALLLEPRSGYVYEVVPKSEVEELVLEEVPDIGYEQIGGLGNQIEAIRDAVELPYLYPDLFKEHELRPPKGVLLYGPPGCGKTLIAKAVANSLAKKVAEVTGQAAGKSFFLNIKGPELLNKYVGETERQIRLVFQRAREKASEGTPVIVFFDEMESLFRTRGSGVSSDVENTIVPQLLAEIDGVEGLQNVVVIGASNREDMIDPAILRPGRLDVKIKIERPDAEAAKDIFGKYLTERLPLHADDLAEHSGDKSTTVQGMIQTAVEHMYAESEENRFLEVTYANGDKEVLYFKDFNSGAMIENIVGRAKKMAIKDFLEKSQKGLRVSHLLQACVDEFKENEDLPNTTNPDDWARISGKKGERIVYIRTLITGKQGADTGRSIDTVANTGQYL</sequence>
<dbReference type="InterPro" id="IPR022482">
    <property type="entry name" value="Proteasome_ATPase"/>
</dbReference>
<comment type="subunit">
    <text evidence="6">Homohexamer. Assembles into a hexameric ring structure.</text>
</comment>
<keyword evidence="2 6" id="KW-0067">ATP-binding</keyword>
<dbReference type="GO" id="GO:0019941">
    <property type="term" value="P:modification-dependent protein catabolic process"/>
    <property type="evidence" value="ECO:0007669"/>
    <property type="project" value="InterPro"/>
</dbReference>
<dbReference type="InterPro" id="IPR027417">
    <property type="entry name" value="P-loop_NTPase"/>
</dbReference>
<dbReference type="PROSITE" id="PS00674">
    <property type="entry name" value="AAA"/>
    <property type="match status" value="1"/>
</dbReference>
<dbReference type="PANTHER" id="PTHR23077:SF144">
    <property type="entry name" value="PROTEASOME-ASSOCIATED ATPASE"/>
    <property type="match status" value="1"/>
</dbReference>
<evidence type="ECO:0000256" key="1">
    <source>
        <dbReference type="ARBA" id="ARBA00022741"/>
    </source>
</evidence>
<dbReference type="GO" id="GO:0005524">
    <property type="term" value="F:ATP binding"/>
    <property type="evidence" value="ECO:0007669"/>
    <property type="project" value="UniProtKB-UniRule"/>
</dbReference>
<dbReference type="NCBIfam" id="TIGR03689">
    <property type="entry name" value="pup_AAA"/>
    <property type="match status" value="1"/>
</dbReference>
<dbReference type="Gene3D" id="1.10.8.60">
    <property type="match status" value="1"/>
</dbReference>
<dbReference type="GO" id="GO:0010498">
    <property type="term" value="P:proteasomal protein catabolic process"/>
    <property type="evidence" value="ECO:0007669"/>
    <property type="project" value="InterPro"/>
</dbReference>
<dbReference type="Pfam" id="PF16450">
    <property type="entry name" value="Prot_ATP_ID_OB_C"/>
    <property type="match status" value="1"/>
</dbReference>
<feature type="binding site" evidence="6">
    <location>
        <begin position="276"/>
        <end position="281"/>
    </location>
    <ligand>
        <name>ATP</name>
        <dbReference type="ChEBI" id="CHEBI:30616"/>
    </ligand>
</feature>
<feature type="coiled-coil region" evidence="6">
    <location>
        <begin position="53"/>
        <end position="94"/>
    </location>
</feature>
<evidence type="ECO:0000256" key="4">
    <source>
        <dbReference type="ARBA" id="ARBA00023054"/>
    </source>
</evidence>
<dbReference type="AlphaFoldDB" id="A0A101T337"/>
<dbReference type="GO" id="GO:0000502">
    <property type="term" value="C:proteasome complex"/>
    <property type="evidence" value="ECO:0007669"/>
    <property type="project" value="UniProtKB-KW"/>
</dbReference>
<dbReference type="SMART" id="SM00382">
    <property type="entry name" value="AAA"/>
    <property type="match status" value="1"/>
</dbReference>
<dbReference type="InterPro" id="IPR032501">
    <property type="entry name" value="Prot_ATP_ID_OB_2nd"/>
</dbReference>
<dbReference type="FunFam" id="2.40.50.140:FF:000109">
    <property type="entry name" value="AAA ATPase forming ring-shaped complexes"/>
    <property type="match status" value="1"/>
</dbReference>
<dbReference type="InterPro" id="IPR041626">
    <property type="entry name" value="Prot_ATP_ID_OB_N"/>
</dbReference>
<dbReference type="Gene3D" id="1.20.5.170">
    <property type="match status" value="1"/>
</dbReference>
<dbReference type="InterPro" id="IPR050168">
    <property type="entry name" value="AAA_ATPase_domain"/>
</dbReference>
<evidence type="ECO:0000256" key="5">
    <source>
        <dbReference type="ARBA" id="ARBA00023186"/>
    </source>
</evidence>
<keyword evidence="5" id="KW-0143">Chaperone</keyword>
<dbReference type="HAMAP" id="MF_02112">
    <property type="entry name" value="ARC_ATPase"/>
    <property type="match status" value="1"/>
</dbReference>
<keyword evidence="3 10" id="KW-0647">Proteasome</keyword>
<dbReference type="OrthoDB" id="9809379at2"/>
<dbReference type="Pfam" id="PF00004">
    <property type="entry name" value="AAA"/>
    <property type="match status" value="1"/>
</dbReference>
<evidence type="ECO:0000313" key="10">
    <source>
        <dbReference type="EMBL" id="KUN84918.1"/>
    </source>
</evidence>
<dbReference type="Gene3D" id="3.40.50.300">
    <property type="entry name" value="P-loop containing nucleotide triphosphate hydrolases"/>
    <property type="match status" value="1"/>
</dbReference>
<dbReference type="Proteomes" id="UP000053024">
    <property type="component" value="Unassembled WGS sequence"/>
</dbReference>
<evidence type="ECO:0000259" key="9">
    <source>
        <dbReference type="SMART" id="SM00382"/>
    </source>
</evidence>
<feature type="domain" description="AAA+ ATPase" evidence="9">
    <location>
        <begin position="265"/>
        <end position="419"/>
    </location>
</feature>
<dbReference type="InterPro" id="IPR003960">
    <property type="entry name" value="ATPase_AAA_CS"/>
</dbReference>
<dbReference type="GO" id="GO:0016887">
    <property type="term" value="F:ATP hydrolysis activity"/>
    <property type="evidence" value="ECO:0007669"/>
    <property type="project" value="UniProtKB-UniRule"/>
</dbReference>
<evidence type="ECO:0000256" key="2">
    <source>
        <dbReference type="ARBA" id="ARBA00022840"/>
    </source>
</evidence>
<dbReference type="RefSeq" id="WP_061921258.1">
    <property type="nucleotide sequence ID" value="NZ_JBEYBH010000015.1"/>
</dbReference>
<reference evidence="10 11" key="1">
    <citation type="submission" date="2015-10" db="EMBL/GenBank/DDBJ databases">
        <title>Draft genome sequence of Streptomyces bungoensis DSM 41781, type strain for the species Streptomyces bungoensis.</title>
        <authorList>
            <person name="Ruckert C."/>
            <person name="Winkler A."/>
            <person name="Kalinowski J."/>
            <person name="Kampfer P."/>
            <person name="Glaeser S."/>
        </authorList>
    </citation>
    <scope>NUCLEOTIDE SEQUENCE [LARGE SCALE GENOMIC DNA]</scope>
    <source>
        <strain evidence="10 11">DSM 41781</strain>
    </source>
</reference>
<proteinExistence type="inferred from homology"/>
<feature type="compositionally biased region" description="Basic and acidic residues" evidence="8">
    <location>
        <begin position="1"/>
        <end position="10"/>
    </location>
</feature>
<evidence type="ECO:0000256" key="8">
    <source>
        <dbReference type="SAM" id="MobiDB-lite"/>
    </source>
</evidence>
<evidence type="ECO:0000256" key="3">
    <source>
        <dbReference type="ARBA" id="ARBA00022942"/>
    </source>
</evidence>
<dbReference type="SUPFAM" id="SSF52540">
    <property type="entry name" value="P-loop containing nucleoside triphosphate hydrolases"/>
    <property type="match status" value="1"/>
</dbReference>
<evidence type="ECO:0000313" key="11">
    <source>
        <dbReference type="Proteomes" id="UP000053024"/>
    </source>
</evidence>
<keyword evidence="1 6" id="KW-0547">Nucleotide-binding</keyword>
<dbReference type="Gene3D" id="2.40.50.140">
    <property type="entry name" value="Nucleic acid-binding proteins"/>
    <property type="match status" value="2"/>
</dbReference>
<feature type="region of interest" description="Disordered" evidence="8">
    <location>
        <begin position="1"/>
        <end position="23"/>
    </location>
</feature>
<comment type="similarity">
    <text evidence="6 7">Belongs to the AAA ATPase family.</text>
</comment>
<evidence type="ECO:0000256" key="7">
    <source>
        <dbReference type="RuleBase" id="RU003651"/>
    </source>
</evidence>
<dbReference type="InterPro" id="IPR003959">
    <property type="entry name" value="ATPase_AAA_core"/>
</dbReference>
<dbReference type="STRING" id="285568.AQJ66_15385"/>
<dbReference type="InterPro" id="IPR003593">
    <property type="entry name" value="AAA+_ATPase"/>
</dbReference>
<dbReference type="FunFam" id="1.20.5.170:FF:000018">
    <property type="entry name" value="AAA ATPase forming ring-shaped complexes"/>
    <property type="match status" value="1"/>
</dbReference>
<accession>A0A101T337</accession>
<dbReference type="PANTHER" id="PTHR23077">
    <property type="entry name" value="AAA-FAMILY ATPASE"/>
    <property type="match status" value="1"/>
</dbReference>
<dbReference type="Pfam" id="PF17758">
    <property type="entry name" value="Prot_ATP_ID_OB_N"/>
    <property type="match status" value="1"/>
</dbReference>
<dbReference type="InterPro" id="IPR012340">
    <property type="entry name" value="NA-bd_OB-fold"/>
</dbReference>